<dbReference type="AlphaFoldDB" id="A0A1B9HXG3"/>
<accession>A0A1B9HXG3</accession>
<sequence length="286" mass="30956">MRSYLFAFLTLLLLTFVQAQPTRTHDDEPGKRVPLRARAARSFKRSLCSTNAECLRKGLPLLRPFRRGTRTRSAIRPRDSPAADEETGSLQVFDANGNSLGYVSKVIDDNSGGYTITTDPTEAVSLSFTSDGSNPFTITISSSDRQAGFPYLGGVFNDNTSNMGTGSSAFAVLGGLSRTISGPAVSDDTGEDNTRQLYGGSETSIFLYDSNTQAITGQWTNTDDTKVDTIFFYGSDEGYDLGMIAPEDYDAFANNFDANPQKVVSHLNRASTNCISGLLSLASHRQ</sequence>
<keyword evidence="1" id="KW-0732">Signal</keyword>
<organism evidence="2">
    <name type="scientific">Kwoniella pini CBS 10737</name>
    <dbReference type="NCBI Taxonomy" id="1296096"/>
    <lineage>
        <taxon>Eukaryota</taxon>
        <taxon>Fungi</taxon>
        <taxon>Dikarya</taxon>
        <taxon>Basidiomycota</taxon>
        <taxon>Agaricomycotina</taxon>
        <taxon>Tremellomycetes</taxon>
        <taxon>Tremellales</taxon>
        <taxon>Cryptococcaceae</taxon>
        <taxon>Kwoniella</taxon>
    </lineage>
</organism>
<dbReference type="EMBL" id="KI894014">
    <property type="protein sequence ID" value="OCF47954.1"/>
    <property type="molecule type" value="Genomic_DNA"/>
</dbReference>
<dbReference type="OrthoDB" id="2564482at2759"/>
<gene>
    <name evidence="2" type="ORF">I206_05819</name>
</gene>
<reference evidence="2" key="1">
    <citation type="submission" date="2013-07" db="EMBL/GenBank/DDBJ databases">
        <title>The Genome Sequence of Cryptococcus pinus CBS10737.</title>
        <authorList>
            <consortium name="The Broad Institute Genome Sequencing Platform"/>
            <person name="Cuomo C."/>
            <person name="Litvintseva A."/>
            <person name="Chen Y."/>
            <person name="Heitman J."/>
            <person name="Sun S."/>
            <person name="Springer D."/>
            <person name="Dromer F."/>
            <person name="Young S.K."/>
            <person name="Zeng Q."/>
            <person name="Gargeya S."/>
            <person name="Fitzgerald M."/>
            <person name="Abouelleil A."/>
            <person name="Alvarado L."/>
            <person name="Berlin A.M."/>
            <person name="Chapman S.B."/>
            <person name="Dewar J."/>
            <person name="Goldberg J."/>
            <person name="Griggs A."/>
            <person name="Gujja S."/>
            <person name="Hansen M."/>
            <person name="Howarth C."/>
            <person name="Imamovic A."/>
            <person name="Larimer J."/>
            <person name="McCowan C."/>
            <person name="Murphy C."/>
            <person name="Pearson M."/>
            <person name="Priest M."/>
            <person name="Roberts A."/>
            <person name="Saif S."/>
            <person name="Shea T."/>
            <person name="Sykes S."/>
            <person name="Wortman J."/>
            <person name="Nusbaum C."/>
            <person name="Birren B."/>
        </authorList>
    </citation>
    <scope>NUCLEOTIDE SEQUENCE [LARGE SCALE GENOMIC DNA]</scope>
    <source>
        <strain evidence="2">CBS 10737</strain>
    </source>
</reference>
<proteinExistence type="predicted"/>
<name>A0A1B9HXG3_9TREE</name>
<evidence type="ECO:0000256" key="1">
    <source>
        <dbReference type="SAM" id="SignalP"/>
    </source>
</evidence>
<evidence type="ECO:0008006" key="3">
    <source>
        <dbReference type="Google" id="ProtNLM"/>
    </source>
</evidence>
<feature type="chain" id="PRO_5008628239" description="Phytase-like domain-containing protein" evidence="1">
    <location>
        <begin position="20"/>
        <end position="286"/>
    </location>
</feature>
<reference evidence="2" key="2">
    <citation type="submission" date="2016-07" db="EMBL/GenBank/DDBJ databases">
        <title>Evolution of pathogenesis and genome organization in the Tremellales.</title>
        <authorList>
            <person name="Cuomo C."/>
            <person name="Litvintseva A."/>
            <person name="Heitman J."/>
            <person name="Chen Y."/>
            <person name="Sun S."/>
            <person name="Springer D."/>
            <person name="Dromer F."/>
            <person name="Young S."/>
            <person name="Zeng Q."/>
            <person name="Chapman S."/>
            <person name="Gujja S."/>
            <person name="Saif S."/>
            <person name="Birren B."/>
        </authorList>
    </citation>
    <scope>NUCLEOTIDE SEQUENCE</scope>
    <source>
        <strain evidence="2">CBS 10737</strain>
    </source>
</reference>
<protein>
    <recommendedName>
        <fullName evidence="3">Phytase-like domain-containing protein</fullName>
    </recommendedName>
</protein>
<dbReference type="STRING" id="1296096.A0A1B9HXG3"/>
<feature type="signal peptide" evidence="1">
    <location>
        <begin position="1"/>
        <end position="19"/>
    </location>
</feature>
<evidence type="ECO:0000313" key="2">
    <source>
        <dbReference type="EMBL" id="OCF47954.1"/>
    </source>
</evidence>